<organism evidence="1 2">
    <name type="scientific">Paralvinella palmiformis</name>
    <dbReference type="NCBI Taxonomy" id="53620"/>
    <lineage>
        <taxon>Eukaryota</taxon>
        <taxon>Metazoa</taxon>
        <taxon>Spiralia</taxon>
        <taxon>Lophotrochozoa</taxon>
        <taxon>Annelida</taxon>
        <taxon>Polychaeta</taxon>
        <taxon>Sedentaria</taxon>
        <taxon>Canalipalpata</taxon>
        <taxon>Terebellida</taxon>
        <taxon>Terebelliformia</taxon>
        <taxon>Alvinellidae</taxon>
        <taxon>Paralvinella</taxon>
    </lineage>
</organism>
<protein>
    <submittedName>
        <fullName evidence="1">Uncharacterized protein</fullName>
    </submittedName>
</protein>
<evidence type="ECO:0000313" key="2">
    <source>
        <dbReference type="Proteomes" id="UP001208570"/>
    </source>
</evidence>
<comment type="caution">
    <text evidence="1">The sequence shown here is derived from an EMBL/GenBank/DDBJ whole genome shotgun (WGS) entry which is preliminary data.</text>
</comment>
<accession>A0AAD9K7J1</accession>
<sequence length="98" mass="10783">MAAPMKIMRAGGIGIFRPFIRSFGSPRLVQSRLLCCHVTQQRQGGVTEGWRTNAHAGTVCTLKCCKFHTSAVTTAEAEAESNEEYHSIIKDTERSKGQ</sequence>
<evidence type="ECO:0000313" key="1">
    <source>
        <dbReference type="EMBL" id="KAK2166172.1"/>
    </source>
</evidence>
<dbReference type="EMBL" id="JAODUP010000041">
    <property type="protein sequence ID" value="KAK2166172.1"/>
    <property type="molecule type" value="Genomic_DNA"/>
</dbReference>
<dbReference type="Proteomes" id="UP001208570">
    <property type="component" value="Unassembled WGS sequence"/>
</dbReference>
<reference evidence="1" key="1">
    <citation type="journal article" date="2023" name="Mol. Biol. Evol.">
        <title>Third-Generation Sequencing Reveals the Adaptive Role of the Epigenome in Three Deep-Sea Polychaetes.</title>
        <authorList>
            <person name="Perez M."/>
            <person name="Aroh O."/>
            <person name="Sun Y."/>
            <person name="Lan Y."/>
            <person name="Juniper S.K."/>
            <person name="Young C.R."/>
            <person name="Angers B."/>
            <person name="Qian P.Y."/>
        </authorList>
    </citation>
    <scope>NUCLEOTIDE SEQUENCE</scope>
    <source>
        <strain evidence="1">P08H-3</strain>
    </source>
</reference>
<name>A0AAD9K7J1_9ANNE</name>
<proteinExistence type="predicted"/>
<gene>
    <name evidence="1" type="ORF">LSH36_41g13124</name>
</gene>
<keyword evidence="2" id="KW-1185">Reference proteome</keyword>
<dbReference type="AlphaFoldDB" id="A0AAD9K7J1"/>